<evidence type="ECO:0000256" key="1">
    <source>
        <dbReference type="SAM" id="SignalP"/>
    </source>
</evidence>
<reference evidence="2" key="1">
    <citation type="submission" date="2018-02" db="EMBL/GenBank/DDBJ databases">
        <title>Rhizophora mucronata_Transcriptome.</title>
        <authorList>
            <person name="Meera S.P."/>
            <person name="Sreeshan A."/>
            <person name="Augustine A."/>
        </authorList>
    </citation>
    <scope>NUCLEOTIDE SEQUENCE</scope>
    <source>
        <tissue evidence="2">Leaf</tissue>
    </source>
</reference>
<dbReference type="EMBL" id="GGEC01026541">
    <property type="protein sequence ID" value="MBX07025.1"/>
    <property type="molecule type" value="Transcribed_RNA"/>
</dbReference>
<sequence length="114" mass="12951">MPYSLSVLGSFILVASGNVPANLWSWWGAPPKLQVCFSFPSHCFLWSHEYSKGYIRMHYYIFQGKLSNTGMIPRSNDFIFSNIRHALLCLRRSVMSCISASFTFSCGSIISREP</sequence>
<proteinExistence type="predicted"/>
<feature type="signal peptide" evidence="1">
    <location>
        <begin position="1"/>
        <end position="17"/>
    </location>
</feature>
<protein>
    <recommendedName>
        <fullName evidence="3">Secreted protein</fullName>
    </recommendedName>
</protein>
<evidence type="ECO:0000313" key="2">
    <source>
        <dbReference type="EMBL" id="MBX07025.1"/>
    </source>
</evidence>
<accession>A0A2P2KMW5</accession>
<evidence type="ECO:0008006" key="3">
    <source>
        <dbReference type="Google" id="ProtNLM"/>
    </source>
</evidence>
<dbReference type="AlphaFoldDB" id="A0A2P2KMW5"/>
<feature type="chain" id="PRO_5015174491" description="Secreted protein" evidence="1">
    <location>
        <begin position="18"/>
        <end position="114"/>
    </location>
</feature>
<name>A0A2P2KMW5_RHIMU</name>
<organism evidence="2">
    <name type="scientific">Rhizophora mucronata</name>
    <name type="common">Asiatic mangrove</name>
    <dbReference type="NCBI Taxonomy" id="61149"/>
    <lineage>
        <taxon>Eukaryota</taxon>
        <taxon>Viridiplantae</taxon>
        <taxon>Streptophyta</taxon>
        <taxon>Embryophyta</taxon>
        <taxon>Tracheophyta</taxon>
        <taxon>Spermatophyta</taxon>
        <taxon>Magnoliopsida</taxon>
        <taxon>eudicotyledons</taxon>
        <taxon>Gunneridae</taxon>
        <taxon>Pentapetalae</taxon>
        <taxon>rosids</taxon>
        <taxon>fabids</taxon>
        <taxon>Malpighiales</taxon>
        <taxon>Rhizophoraceae</taxon>
        <taxon>Rhizophora</taxon>
    </lineage>
</organism>
<keyword evidence="1" id="KW-0732">Signal</keyword>